<protein>
    <submittedName>
        <fullName evidence="5">Interferon-induced protein with tetratricopeptide repeats 1B</fullName>
    </submittedName>
</protein>
<dbReference type="InterPro" id="IPR011990">
    <property type="entry name" value="TPR-like_helical_dom_sf"/>
</dbReference>
<accession>A0A9Q0YA49</accession>
<dbReference type="SUPFAM" id="SSF48452">
    <property type="entry name" value="TPR-like"/>
    <property type="match status" value="2"/>
</dbReference>
<feature type="compositionally biased region" description="Acidic residues" evidence="4">
    <location>
        <begin position="879"/>
        <end position="888"/>
    </location>
</feature>
<dbReference type="OrthoDB" id="10043504at2759"/>
<feature type="region of interest" description="Disordered" evidence="4">
    <location>
        <begin position="867"/>
        <end position="931"/>
    </location>
</feature>
<keyword evidence="2" id="KW-0802">TPR repeat</keyword>
<organism evidence="5 6">
    <name type="scientific">Holothuria leucospilota</name>
    <name type="common">Black long sea cucumber</name>
    <name type="synonym">Mertensiothuria leucospilota</name>
    <dbReference type="NCBI Taxonomy" id="206669"/>
    <lineage>
        <taxon>Eukaryota</taxon>
        <taxon>Metazoa</taxon>
        <taxon>Echinodermata</taxon>
        <taxon>Eleutherozoa</taxon>
        <taxon>Echinozoa</taxon>
        <taxon>Holothuroidea</taxon>
        <taxon>Aspidochirotacea</taxon>
        <taxon>Aspidochirotida</taxon>
        <taxon>Holothuriidae</taxon>
        <taxon>Holothuria</taxon>
    </lineage>
</organism>
<dbReference type="EMBL" id="JAIZAY010000105">
    <property type="protein sequence ID" value="KAJ8019027.1"/>
    <property type="molecule type" value="Genomic_DNA"/>
</dbReference>
<evidence type="ECO:0000256" key="1">
    <source>
        <dbReference type="ARBA" id="ARBA00022737"/>
    </source>
</evidence>
<evidence type="ECO:0000256" key="3">
    <source>
        <dbReference type="ARBA" id="ARBA00038336"/>
    </source>
</evidence>
<gene>
    <name evidence="5" type="ORF">HOLleu_42639</name>
</gene>
<feature type="compositionally biased region" description="Basic and acidic residues" evidence="4">
    <location>
        <begin position="889"/>
        <end position="931"/>
    </location>
</feature>
<keyword evidence="1" id="KW-0677">Repeat</keyword>
<dbReference type="PANTHER" id="PTHR10271:SF0">
    <property type="entry name" value="INTERFERON-INDUCED PROTEIN WITH TETRATRICOPEPTIDE REPEATS 5"/>
    <property type="match status" value="1"/>
</dbReference>
<dbReference type="GO" id="GO:0051607">
    <property type="term" value="P:defense response to virus"/>
    <property type="evidence" value="ECO:0007669"/>
    <property type="project" value="TreeGrafter"/>
</dbReference>
<evidence type="ECO:0000256" key="4">
    <source>
        <dbReference type="SAM" id="MobiDB-lite"/>
    </source>
</evidence>
<keyword evidence="6" id="KW-1185">Reference proteome</keyword>
<dbReference type="Gene3D" id="1.25.40.10">
    <property type="entry name" value="Tetratricopeptide repeat domain"/>
    <property type="match status" value="2"/>
</dbReference>
<evidence type="ECO:0000256" key="2">
    <source>
        <dbReference type="ARBA" id="ARBA00022803"/>
    </source>
</evidence>
<evidence type="ECO:0000313" key="6">
    <source>
        <dbReference type="Proteomes" id="UP001152320"/>
    </source>
</evidence>
<dbReference type="Pfam" id="PF13432">
    <property type="entry name" value="TPR_16"/>
    <property type="match status" value="1"/>
</dbReference>
<evidence type="ECO:0000313" key="5">
    <source>
        <dbReference type="EMBL" id="KAJ8019027.1"/>
    </source>
</evidence>
<sequence>MQEDRPVSHYVKKKSVSEMASPWSEQDWWKKMPCPLHPSWKLGDISELDLRKLKQNVDTDDNGLMVVELAIYRAFLEFPRGTFFNQGRANPTEALAYLGGAEEHVKAKFQGNIDAVIGYGIIINTFRLWIRMDGSTESVLRDLVTRKDGYPNHESYIQVVKAYILSRLGPRWRNSALVLYDSALKRFPQNCEWLFGKALMIGREARQLGFDNSFKDKTVRDKFQKEKQILKRVLVIDPDFHQARAFYGQVLFSLGENGAGVEISRALKEEPQNRSIAMVAVRYHRRNGTFSWAEIVLNRLLETCNTAETNFQLGILYNSKARNVHISERFSLWRKALEYFDRGIELDMCHYPCYTRRAEMNARLGERRKAHGLFQELFEYIYKDKPQLATHEMHTISIALEMGLPKHMQVFTVEEVIKLCHRYVTLATDEGLTTVDDRADNIPVKGKIDKYLKKLKNTISDESEKDSVRDMATLKLGDAHLRLGQFGDAERLYMEKYLQGGEDNLDIMWGLAKCYFNQGLHDKSTAMARKLERVEQHQFDVNELYADVHLSIAKSKLACETGFCVDDIHCRPDIIEHLEQAIEKGSLEACYFFLTKVANLHEQYFSLKGRVSEILAKIRLVCENIIPNIHTYFKVTLCDGSNIIHNEMAKRNEIREKVNKLLKYDAFISENACSSEVINEYKQLELLRHARLDFECELLKRKEGEHWNGACKEKLTEVLQIARVVLDHVVHIYQTLVLEQPPGRSIFAIHFDWDRARVDTKLAEEKLKKSISTLFPGYNMPESTFRIILEVQPMYDRNKLWLAALGSFNSALKHKTYVGEEIFDLELKKAEWIRLKSEDIVRKSCPEVERLVLYFLAMFNTLKLDNDSQHPMSQNNGEAESECNESEEKEGIRNRIDSGKKNGKERERKMEGKEREKSIEKGKKPERNKTK</sequence>
<proteinExistence type="inferred from homology"/>
<dbReference type="GO" id="GO:0005829">
    <property type="term" value="C:cytosol"/>
    <property type="evidence" value="ECO:0007669"/>
    <property type="project" value="TreeGrafter"/>
</dbReference>
<name>A0A9Q0YA49_HOLLE</name>
<dbReference type="Proteomes" id="UP001152320">
    <property type="component" value="Unassembled WGS sequence"/>
</dbReference>
<dbReference type="PANTHER" id="PTHR10271">
    <property type="entry name" value="INTERFERON-INDUCED PROTEIN WITH TETRATRICOPEPTIDE REPEATS"/>
    <property type="match status" value="1"/>
</dbReference>
<dbReference type="AlphaFoldDB" id="A0A9Q0YA49"/>
<comment type="caution">
    <text evidence="5">The sequence shown here is derived from an EMBL/GenBank/DDBJ whole genome shotgun (WGS) entry which is preliminary data.</text>
</comment>
<comment type="similarity">
    <text evidence="3">Belongs to the IFIT family.</text>
</comment>
<reference evidence="5" key="1">
    <citation type="submission" date="2021-10" db="EMBL/GenBank/DDBJ databases">
        <title>Tropical sea cucumber genome reveals ecological adaptation and Cuvierian tubules defense mechanism.</title>
        <authorList>
            <person name="Chen T."/>
        </authorList>
    </citation>
    <scope>NUCLEOTIDE SEQUENCE</scope>
    <source>
        <strain evidence="5">Nanhai2018</strain>
        <tissue evidence="5">Muscle</tissue>
    </source>
</reference>